<keyword evidence="2" id="KW-1185">Reference proteome</keyword>
<dbReference type="AlphaFoldDB" id="A0A8X6S760"/>
<gene>
    <name evidence="1" type="primary">AVEN_188996_1</name>
    <name evidence="1" type="ORF">TNCV_4133631</name>
</gene>
<comment type="caution">
    <text evidence="1">The sequence shown here is derived from an EMBL/GenBank/DDBJ whole genome shotgun (WGS) entry which is preliminary data.</text>
</comment>
<organism evidence="1 2">
    <name type="scientific">Trichonephila clavipes</name>
    <name type="common">Golden silk orbweaver</name>
    <name type="synonym">Nephila clavipes</name>
    <dbReference type="NCBI Taxonomy" id="2585209"/>
    <lineage>
        <taxon>Eukaryota</taxon>
        <taxon>Metazoa</taxon>
        <taxon>Ecdysozoa</taxon>
        <taxon>Arthropoda</taxon>
        <taxon>Chelicerata</taxon>
        <taxon>Arachnida</taxon>
        <taxon>Araneae</taxon>
        <taxon>Araneomorphae</taxon>
        <taxon>Entelegynae</taxon>
        <taxon>Araneoidea</taxon>
        <taxon>Nephilidae</taxon>
        <taxon>Trichonephila</taxon>
    </lineage>
</organism>
<evidence type="ECO:0000313" key="1">
    <source>
        <dbReference type="EMBL" id="GFY07766.1"/>
    </source>
</evidence>
<proteinExistence type="predicted"/>
<dbReference type="PANTHER" id="PTHR47331:SF5">
    <property type="entry name" value="RIBONUCLEASE H"/>
    <property type="match status" value="1"/>
</dbReference>
<dbReference type="PANTHER" id="PTHR47331">
    <property type="entry name" value="PHD-TYPE DOMAIN-CONTAINING PROTEIN"/>
    <property type="match status" value="1"/>
</dbReference>
<reference evidence="1" key="1">
    <citation type="submission" date="2020-08" db="EMBL/GenBank/DDBJ databases">
        <title>Multicomponent nature underlies the extraordinary mechanical properties of spider dragline silk.</title>
        <authorList>
            <person name="Kono N."/>
            <person name="Nakamura H."/>
            <person name="Mori M."/>
            <person name="Yoshida Y."/>
            <person name="Ohtoshi R."/>
            <person name="Malay A.D."/>
            <person name="Moran D.A.P."/>
            <person name="Tomita M."/>
            <person name="Numata K."/>
            <person name="Arakawa K."/>
        </authorList>
    </citation>
    <scope>NUCLEOTIDE SEQUENCE</scope>
</reference>
<protein>
    <submittedName>
        <fullName evidence="1">Integrase catalytic domain-containing protein</fullName>
    </submittedName>
</protein>
<sequence>MESKQMGEIDCRRLALGGKRETRRKFSWPKPKQIVFVLCKGNNFHPLSKCYQFKKLSVEDRVEVVKRNNLCFRCFLPHRLKECRSEKKNFCLRPHNSLIHFSRDKTRNPTPTSNLNVGAPTFVPGQIEGSVEANSQAQFVATGFEKGRLKNVFLSTVRVLVKNKYSQWVEVRCLLDEGSQSCLCTRACAEKLQLKMEKINTVVSCVNDASMVVKNCVKTSVANKAKTFESELMFDLIPNKMELMLLGAEIFHELLKSGKFYCDNSHLVLQNTVFGYVVSGSGSVDQVTENRVHCGLIVDDDLNKTLKKFWEIEGVHIEPKVDTEVSLCEDHFLRTHRRNCEGRYVVSMALNKDPSCLRNSKDIAIRRLNSLWKRLSRDSRYLSLYAEFLKEYEELGHLERVVEPSEPPTHYYIIHHGVLRPEKLTTKLRIVFNGSSPPQQA</sequence>
<evidence type="ECO:0000313" key="2">
    <source>
        <dbReference type="Proteomes" id="UP000887159"/>
    </source>
</evidence>
<accession>A0A8X6S760</accession>
<name>A0A8X6S760_TRICX</name>
<dbReference type="Proteomes" id="UP000887159">
    <property type="component" value="Unassembled WGS sequence"/>
</dbReference>
<dbReference type="EMBL" id="BMAU01021277">
    <property type="protein sequence ID" value="GFY07766.1"/>
    <property type="molecule type" value="Genomic_DNA"/>
</dbReference>